<evidence type="ECO:0000256" key="1">
    <source>
        <dbReference type="ARBA" id="ARBA00022729"/>
    </source>
</evidence>
<evidence type="ECO:0008006" key="5">
    <source>
        <dbReference type="Google" id="ProtNLM"/>
    </source>
</evidence>
<dbReference type="InterPro" id="IPR004564">
    <property type="entry name" value="OM_lipoprot_carrier_LolA-like"/>
</dbReference>
<keyword evidence="1 2" id="KW-0732">Signal</keyword>
<evidence type="ECO:0000313" key="4">
    <source>
        <dbReference type="Proteomes" id="UP001500101"/>
    </source>
</evidence>
<organism evidence="3 4">
    <name type="scientific">Sphingobacterium kyonggiense</name>
    <dbReference type="NCBI Taxonomy" id="714075"/>
    <lineage>
        <taxon>Bacteria</taxon>
        <taxon>Pseudomonadati</taxon>
        <taxon>Bacteroidota</taxon>
        <taxon>Sphingobacteriia</taxon>
        <taxon>Sphingobacteriales</taxon>
        <taxon>Sphingobacteriaceae</taxon>
        <taxon>Sphingobacterium</taxon>
    </lineage>
</organism>
<sequence>MKNMKKLVYAVFAVFMVQLAFAQDPAAKKTLEKVSKKYDSYKTMEANFQVLIQPKSGNPGTETGKIYLNKPENKFRIDMQQQDIFGDNQSIWNVNKEVKEIQISPADDDNQAIGPSNLFTFYKSGFNYKSLGSKGLEKNKIQSIELTPQNKTSNYSKITLRINGNDHIQDVTILDKSGMKYTYSINALYVNQNIPGSTFQYQKKNYPNYEEVDLR</sequence>
<name>A0ABP7YWL1_9SPHI</name>
<dbReference type="Pfam" id="PF03548">
    <property type="entry name" value="LolA"/>
    <property type="match status" value="1"/>
</dbReference>
<dbReference type="PANTHER" id="PTHR35869:SF1">
    <property type="entry name" value="OUTER-MEMBRANE LIPOPROTEIN CARRIER PROTEIN"/>
    <property type="match status" value="1"/>
</dbReference>
<dbReference type="Proteomes" id="UP001500101">
    <property type="component" value="Unassembled WGS sequence"/>
</dbReference>
<accession>A0ABP7YWL1</accession>
<feature type="signal peptide" evidence="2">
    <location>
        <begin position="1"/>
        <end position="22"/>
    </location>
</feature>
<dbReference type="PANTHER" id="PTHR35869">
    <property type="entry name" value="OUTER-MEMBRANE LIPOPROTEIN CARRIER PROTEIN"/>
    <property type="match status" value="1"/>
</dbReference>
<gene>
    <name evidence="3" type="ORF">GCM10022216_23530</name>
</gene>
<evidence type="ECO:0000256" key="2">
    <source>
        <dbReference type="SAM" id="SignalP"/>
    </source>
</evidence>
<reference evidence="4" key="1">
    <citation type="journal article" date="2019" name="Int. J. Syst. Evol. Microbiol.">
        <title>The Global Catalogue of Microorganisms (GCM) 10K type strain sequencing project: providing services to taxonomists for standard genome sequencing and annotation.</title>
        <authorList>
            <consortium name="The Broad Institute Genomics Platform"/>
            <consortium name="The Broad Institute Genome Sequencing Center for Infectious Disease"/>
            <person name="Wu L."/>
            <person name="Ma J."/>
        </authorList>
    </citation>
    <scope>NUCLEOTIDE SEQUENCE [LARGE SCALE GENOMIC DNA]</scope>
    <source>
        <strain evidence="4">JCM 16704</strain>
    </source>
</reference>
<protein>
    <recommendedName>
        <fullName evidence="5">Outer membrane lipoprotein-sorting protein</fullName>
    </recommendedName>
</protein>
<proteinExistence type="predicted"/>
<dbReference type="EMBL" id="BAAAZI010000010">
    <property type="protein sequence ID" value="GAA4142508.1"/>
    <property type="molecule type" value="Genomic_DNA"/>
</dbReference>
<evidence type="ECO:0000313" key="3">
    <source>
        <dbReference type="EMBL" id="GAA4142508.1"/>
    </source>
</evidence>
<feature type="chain" id="PRO_5046534706" description="Outer membrane lipoprotein-sorting protein" evidence="2">
    <location>
        <begin position="23"/>
        <end position="215"/>
    </location>
</feature>
<dbReference type="InterPro" id="IPR029046">
    <property type="entry name" value="LolA/LolB/LppX"/>
</dbReference>
<dbReference type="CDD" id="cd16325">
    <property type="entry name" value="LolA"/>
    <property type="match status" value="1"/>
</dbReference>
<dbReference type="SUPFAM" id="SSF89392">
    <property type="entry name" value="Prokaryotic lipoproteins and lipoprotein localization factors"/>
    <property type="match status" value="1"/>
</dbReference>
<keyword evidence="4" id="KW-1185">Reference proteome</keyword>
<comment type="caution">
    <text evidence="3">The sequence shown here is derived from an EMBL/GenBank/DDBJ whole genome shotgun (WGS) entry which is preliminary data.</text>
</comment>
<dbReference type="Gene3D" id="2.50.20.10">
    <property type="entry name" value="Lipoprotein localisation LolA/LolB/LppX"/>
    <property type="match status" value="1"/>
</dbReference>